<dbReference type="KEGG" id="mpaf:R5R33_02915"/>
<dbReference type="PROSITE" id="PS51257">
    <property type="entry name" value="PROKAR_LIPOPROTEIN"/>
    <property type="match status" value="1"/>
</dbReference>
<feature type="chain" id="PRO_5043445723" evidence="1">
    <location>
        <begin position="27"/>
        <end position="276"/>
    </location>
</feature>
<protein>
    <submittedName>
        <fullName evidence="2">Methyltransferase</fullName>
    </submittedName>
</protein>
<sequence length="276" mass="30219">MRYPKNIALWLAGVACAATFAGAVNADTQHKALDSALKGDQRTPANVARDKYRHPAETLTFFQIEPNMTVVEIWPGGGWYTEILAPMLKDEGTLYAAHFPKATEVGYYKNSRAKFEEMLAADKDTYGAVKLTEFVPGGDSEIAPAGSADVVVTFRNVHNWMGGNNEQAAFKAFYDALKPGGVLGVVEHRAKPGTTREGMGKSGYVTQEYVIELAKNAGFVLEESSEINANPKDSADYAKGVWTLPPSLRLGDEDKDKYLAIGESDRMTLRFRKPKS</sequence>
<dbReference type="InterPro" id="IPR016980">
    <property type="entry name" value="S-AdoMet-dep_MeTrfase_Alr7345"/>
</dbReference>
<dbReference type="SUPFAM" id="SSF53335">
    <property type="entry name" value="S-adenosyl-L-methionine-dependent methyltransferases"/>
    <property type="match status" value="1"/>
</dbReference>
<keyword evidence="2" id="KW-0808">Transferase</keyword>
<reference evidence="2 3" key="1">
    <citation type="submission" date="2023-10" db="EMBL/GenBank/DDBJ databases">
        <title>Description of Microbulbifer bruguierae sp. nov., isolated from the sediments of mangrove plant Bruguiera sexangula and comparative genomic analyses of the genus Microbulbifer.</title>
        <authorList>
            <person name="Long M."/>
        </authorList>
    </citation>
    <scope>NUCLEOTIDE SEQUENCE [LARGE SCALE GENOMIC DNA]</scope>
    <source>
        <strain evidence="2 3">SPO729</strain>
    </source>
</reference>
<dbReference type="Proteomes" id="UP001302477">
    <property type="component" value="Chromosome"/>
</dbReference>
<name>A0AAU0N1W8_9GAMM</name>
<keyword evidence="1" id="KW-0732">Signal</keyword>
<organism evidence="2 3">
    <name type="scientific">Microbulbifer pacificus</name>
    <dbReference type="NCBI Taxonomy" id="407164"/>
    <lineage>
        <taxon>Bacteria</taxon>
        <taxon>Pseudomonadati</taxon>
        <taxon>Pseudomonadota</taxon>
        <taxon>Gammaproteobacteria</taxon>
        <taxon>Cellvibrionales</taxon>
        <taxon>Microbulbiferaceae</taxon>
        <taxon>Microbulbifer</taxon>
    </lineage>
</organism>
<keyword evidence="3" id="KW-1185">Reference proteome</keyword>
<evidence type="ECO:0000313" key="3">
    <source>
        <dbReference type="Proteomes" id="UP001302477"/>
    </source>
</evidence>
<dbReference type="GO" id="GO:0032259">
    <property type="term" value="P:methylation"/>
    <property type="evidence" value="ECO:0007669"/>
    <property type="project" value="UniProtKB-KW"/>
</dbReference>
<dbReference type="AlphaFoldDB" id="A0AAU0N1W8"/>
<evidence type="ECO:0000256" key="1">
    <source>
        <dbReference type="SAM" id="SignalP"/>
    </source>
</evidence>
<accession>A0AAU0N1W8</accession>
<dbReference type="EMBL" id="CP137555">
    <property type="protein sequence ID" value="WOX06103.1"/>
    <property type="molecule type" value="Genomic_DNA"/>
</dbReference>
<dbReference type="InterPro" id="IPR029063">
    <property type="entry name" value="SAM-dependent_MTases_sf"/>
</dbReference>
<proteinExistence type="predicted"/>
<evidence type="ECO:0000313" key="2">
    <source>
        <dbReference type="EMBL" id="WOX06103.1"/>
    </source>
</evidence>
<gene>
    <name evidence="2" type="ORF">R5R33_02915</name>
</gene>
<dbReference type="PIRSF" id="PIRSF031679">
    <property type="entry name" value="Mtase_Alr7345_prd"/>
    <property type="match status" value="1"/>
</dbReference>
<dbReference type="GO" id="GO:0008168">
    <property type="term" value="F:methyltransferase activity"/>
    <property type="evidence" value="ECO:0007669"/>
    <property type="project" value="UniProtKB-KW"/>
</dbReference>
<dbReference type="Gene3D" id="3.40.50.150">
    <property type="entry name" value="Vaccinia Virus protein VP39"/>
    <property type="match status" value="1"/>
</dbReference>
<dbReference type="RefSeq" id="WP_318954562.1">
    <property type="nucleotide sequence ID" value="NZ_CP137555.1"/>
</dbReference>
<keyword evidence="2" id="KW-0489">Methyltransferase</keyword>
<feature type="signal peptide" evidence="1">
    <location>
        <begin position="1"/>
        <end position="26"/>
    </location>
</feature>